<evidence type="ECO:0000313" key="6">
    <source>
        <dbReference type="Proteomes" id="UP001193389"/>
    </source>
</evidence>
<dbReference type="RefSeq" id="WP_318349518.1">
    <property type="nucleotide sequence ID" value="NZ_AP018694.1"/>
</dbReference>
<dbReference type="PANTHER" id="PTHR43356">
    <property type="entry name" value="PHOSPHATE ACETYLTRANSFERASE"/>
    <property type="match status" value="1"/>
</dbReference>
<organism evidence="5 6">
    <name type="scientific">Aquipluma nitroreducens</name>
    <dbReference type="NCBI Taxonomy" id="2010828"/>
    <lineage>
        <taxon>Bacteria</taxon>
        <taxon>Pseudomonadati</taxon>
        <taxon>Bacteroidota</taxon>
        <taxon>Bacteroidia</taxon>
        <taxon>Marinilabiliales</taxon>
        <taxon>Prolixibacteraceae</taxon>
        <taxon>Aquipluma</taxon>
    </lineage>
</organism>
<dbReference type="AlphaFoldDB" id="A0A5K7S4L1"/>
<dbReference type="KEGG" id="anf:AQPE_0577"/>
<dbReference type="InterPro" id="IPR012147">
    <property type="entry name" value="P_Ac_Bu_trans"/>
</dbReference>
<protein>
    <submittedName>
        <fullName evidence="5">Phosphate butyryltransferase</fullName>
    </submittedName>
</protein>
<gene>
    <name evidence="5" type="ORF">AQPE_0577</name>
</gene>
<dbReference type="Gene3D" id="3.40.718.10">
    <property type="entry name" value="Isopropylmalate Dehydrogenase"/>
    <property type="match status" value="1"/>
</dbReference>
<evidence type="ECO:0000256" key="3">
    <source>
        <dbReference type="ARBA" id="ARBA00023315"/>
    </source>
</evidence>
<evidence type="ECO:0000259" key="4">
    <source>
        <dbReference type="Pfam" id="PF01515"/>
    </source>
</evidence>
<dbReference type="PANTHER" id="PTHR43356:SF2">
    <property type="entry name" value="PHOSPHATE ACETYLTRANSFERASE"/>
    <property type="match status" value="1"/>
</dbReference>
<evidence type="ECO:0000256" key="2">
    <source>
        <dbReference type="ARBA" id="ARBA00022679"/>
    </source>
</evidence>
<dbReference type="InterPro" id="IPR050500">
    <property type="entry name" value="Phos_Acetyltrans/Butyryltrans"/>
</dbReference>
<dbReference type="SUPFAM" id="SSF53659">
    <property type="entry name" value="Isocitrate/Isopropylmalate dehydrogenase-like"/>
    <property type="match status" value="1"/>
</dbReference>
<accession>A0A5K7S4L1</accession>
<evidence type="ECO:0000256" key="1">
    <source>
        <dbReference type="ARBA" id="ARBA00005656"/>
    </source>
</evidence>
<dbReference type="InterPro" id="IPR002505">
    <property type="entry name" value="PTA_PTB"/>
</dbReference>
<keyword evidence="6" id="KW-1185">Reference proteome</keyword>
<sequence>MKLERLADLFVYTKSLRKRTLIAVNAVDLHSLEAIFEAIKLGIVSGVVTGNRDEIIRLCMAHQIDHQSFQIIHAETEEDAATLAINQVKQISGSILMKGLISSDKFMRAILNKEAGLLPQGNILSHVSVIDNPNYHKLLIVSDVAIIPYPTIPQKIAMVQYLTKMAVDLGITHPKVALIAPTEQVLPSLVSCTDAVEVMKAAEDGRFEPATVFGPMALDVAIDLESAQIKGISSEVAGDADCLLFPNIDAGNVFYKTNTKLCYADQAAVVMGANVPVVLSSRGDSIQTKLNSIALAALLS</sequence>
<dbReference type="PIRSF" id="PIRSF000428">
    <property type="entry name" value="P_Ac_trans"/>
    <property type="match status" value="1"/>
</dbReference>
<keyword evidence="3" id="KW-0012">Acyltransferase</keyword>
<comment type="similarity">
    <text evidence="1">Belongs to the phosphate acetyltransferase and butyryltransferase family.</text>
</comment>
<name>A0A5K7S4L1_9BACT</name>
<keyword evidence="2" id="KW-0808">Transferase</keyword>
<feature type="domain" description="Phosphate acetyl/butaryl transferase" evidence="4">
    <location>
        <begin position="78"/>
        <end position="297"/>
    </location>
</feature>
<dbReference type="Pfam" id="PF01515">
    <property type="entry name" value="PTA_PTB"/>
    <property type="match status" value="1"/>
</dbReference>
<reference evidence="5" key="1">
    <citation type="journal article" date="2020" name="Int. J. Syst. Evol. Microbiol.">
        <title>Aquipluma nitroreducens gen. nov. sp. nov., a novel facultatively anaerobic bacterium isolated from a freshwater lake.</title>
        <authorList>
            <person name="Watanabe M."/>
            <person name="Kojima H."/>
            <person name="Fukui M."/>
        </authorList>
    </citation>
    <scope>NUCLEOTIDE SEQUENCE</scope>
    <source>
        <strain evidence="5">MeG22</strain>
    </source>
</reference>
<evidence type="ECO:0000313" key="5">
    <source>
        <dbReference type="EMBL" id="BBE16439.1"/>
    </source>
</evidence>
<dbReference type="EMBL" id="AP018694">
    <property type="protein sequence ID" value="BBE16439.1"/>
    <property type="molecule type" value="Genomic_DNA"/>
</dbReference>
<dbReference type="GO" id="GO:0016746">
    <property type="term" value="F:acyltransferase activity"/>
    <property type="evidence" value="ECO:0007669"/>
    <property type="project" value="UniProtKB-KW"/>
</dbReference>
<proteinExistence type="inferred from homology"/>
<dbReference type="Proteomes" id="UP001193389">
    <property type="component" value="Chromosome"/>
</dbReference>